<dbReference type="RefSeq" id="WP_265790309.1">
    <property type="nucleotide sequence ID" value="NZ_BAABRS010000003.1"/>
</dbReference>
<dbReference type="PROSITE" id="PS51352">
    <property type="entry name" value="THIOREDOXIN_2"/>
    <property type="match status" value="1"/>
</dbReference>
<dbReference type="InterPro" id="IPR050553">
    <property type="entry name" value="Thioredoxin_ResA/DsbE_sf"/>
</dbReference>
<evidence type="ECO:0000256" key="4">
    <source>
        <dbReference type="ARBA" id="ARBA00023284"/>
    </source>
</evidence>
<dbReference type="Gene3D" id="3.40.30.10">
    <property type="entry name" value="Glutaredoxin"/>
    <property type="match status" value="1"/>
</dbReference>
<dbReference type="PANTHER" id="PTHR42852:SF6">
    <property type="entry name" value="THIOL:DISULFIDE INTERCHANGE PROTEIN DSBE"/>
    <property type="match status" value="1"/>
</dbReference>
<keyword evidence="3" id="KW-1015">Disulfide bond</keyword>
<dbReference type="EMBL" id="JAJNDC010000003">
    <property type="protein sequence ID" value="MCW9713537.1"/>
    <property type="molecule type" value="Genomic_DNA"/>
</dbReference>
<dbReference type="SUPFAM" id="SSF52833">
    <property type="entry name" value="Thioredoxin-like"/>
    <property type="match status" value="1"/>
</dbReference>
<comment type="caution">
    <text evidence="6">The sequence shown here is derived from an EMBL/GenBank/DDBJ whole genome shotgun (WGS) entry which is preliminary data.</text>
</comment>
<dbReference type="Proteomes" id="UP001207337">
    <property type="component" value="Unassembled WGS sequence"/>
</dbReference>
<dbReference type="InterPro" id="IPR013766">
    <property type="entry name" value="Thioredoxin_domain"/>
</dbReference>
<name>A0ABT3Q094_9BACT</name>
<dbReference type="InterPro" id="IPR036249">
    <property type="entry name" value="Thioredoxin-like_sf"/>
</dbReference>
<accession>A0ABT3Q094</accession>
<feature type="domain" description="Thioredoxin" evidence="5">
    <location>
        <begin position="41"/>
        <end position="179"/>
    </location>
</feature>
<evidence type="ECO:0000259" key="5">
    <source>
        <dbReference type="PROSITE" id="PS51352"/>
    </source>
</evidence>
<dbReference type="PANTHER" id="PTHR42852">
    <property type="entry name" value="THIOL:DISULFIDE INTERCHANGE PROTEIN DSBE"/>
    <property type="match status" value="1"/>
</dbReference>
<dbReference type="PROSITE" id="PS00194">
    <property type="entry name" value="THIOREDOXIN_1"/>
    <property type="match status" value="1"/>
</dbReference>
<organism evidence="6 7">
    <name type="scientific">Fodinibius salicampi</name>
    <dbReference type="NCBI Taxonomy" id="1920655"/>
    <lineage>
        <taxon>Bacteria</taxon>
        <taxon>Pseudomonadati</taxon>
        <taxon>Balneolota</taxon>
        <taxon>Balneolia</taxon>
        <taxon>Balneolales</taxon>
        <taxon>Balneolaceae</taxon>
        <taxon>Fodinibius</taxon>
    </lineage>
</organism>
<comment type="subcellular location">
    <subcellularLocation>
        <location evidence="1">Cell envelope</location>
    </subcellularLocation>
</comment>
<evidence type="ECO:0000313" key="7">
    <source>
        <dbReference type="Proteomes" id="UP001207337"/>
    </source>
</evidence>
<evidence type="ECO:0000256" key="2">
    <source>
        <dbReference type="ARBA" id="ARBA00022748"/>
    </source>
</evidence>
<sequence length="180" mass="20439">MFNSLTLAVPDKGYLISFLSIIFCLILTCPSFAQPASDTTTTEYREAPDFSLEQADGTTFRLSEYAGKVIVINIWATWCGPCRKEIPEFMELQKEMEGEVQFVGVSVDEEGWEAVRPFEEKFDINYPIVVDDGSVFDGYGPFRLIPMSFIVNKKGNLEYVAPGRIPKYKLKPILQELINR</sequence>
<keyword evidence="4" id="KW-0676">Redox-active center</keyword>
<keyword evidence="7" id="KW-1185">Reference proteome</keyword>
<evidence type="ECO:0000256" key="3">
    <source>
        <dbReference type="ARBA" id="ARBA00023157"/>
    </source>
</evidence>
<gene>
    <name evidence="6" type="ORF">LQ318_11560</name>
</gene>
<protein>
    <submittedName>
        <fullName evidence="6">TlpA family protein disulfide reductase</fullName>
    </submittedName>
</protein>
<dbReference type="Pfam" id="PF00578">
    <property type="entry name" value="AhpC-TSA"/>
    <property type="match status" value="1"/>
</dbReference>
<evidence type="ECO:0000313" key="6">
    <source>
        <dbReference type="EMBL" id="MCW9713537.1"/>
    </source>
</evidence>
<reference evidence="6 7" key="1">
    <citation type="submission" date="2021-11" db="EMBL/GenBank/DDBJ databases">
        <title>Aliifidinibius sp. nov., a new bacterium isolated from saline soil.</title>
        <authorList>
            <person name="Galisteo C."/>
            <person name="De La Haba R."/>
            <person name="Sanchez-Porro C."/>
            <person name="Ventosa A."/>
        </authorList>
    </citation>
    <scope>NUCLEOTIDE SEQUENCE [LARGE SCALE GENOMIC DNA]</scope>
    <source>
        <strain evidence="6 7">KACC 190600</strain>
    </source>
</reference>
<dbReference type="InterPro" id="IPR017937">
    <property type="entry name" value="Thioredoxin_CS"/>
</dbReference>
<evidence type="ECO:0000256" key="1">
    <source>
        <dbReference type="ARBA" id="ARBA00004196"/>
    </source>
</evidence>
<keyword evidence="2" id="KW-0201">Cytochrome c-type biogenesis</keyword>
<dbReference type="CDD" id="cd02966">
    <property type="entry name" value="TlpA_like_family"/>
    <property type="match status" value="1"/>
</dbReference>
<dbReference type="InterPro" id="IPR000866">
    <property type="entry name" value="AhpC/TSA"/>
</dbReference>
<proteinExistence type="predicted"/>